<feature type="coiled-coil region" evidence="1">
    <location>
        <begin position="27"/>
        <end position="61"/>
    </location>
</feature>
<evidence type="ECO:0000313" key="2">
    <source>
        <dbReference type="EMBL" id="MCI45535.1"/>
    </source>
</evidence>
<accession>A0A392SCC5</accession>
<reference evidence="2 3" key="1">
    <citation type="journal article" date="2018" name="Front. Plant Sci.">
        <title>Red Clover (Trifolium pratense) and Zigzag Clover (T. medium) - A Picture of Genomic Similarities and Differences.</title>
        <authorList>
            <person name="Dluhosova J."/>
            <person name="Istvanek J."/>
            <person name="Nedelnik J."/>
            <person name="Repkova J."/>
        </authorList>
    </citation>
    <scope>NUCLEOTIDE SEQUENCE [LARGE SCALE GENOMIC DNA]</scope>
    <source>
        <strain evidence="3">cv. 10/8</strain>
        <tissue evidence="2">Leaf</tissue>
    </source>
</reference>
<comment type="caution">
    <text evidence="2">The sequence shown here is derived from an EMBL/GenBank/DDBJ whole genome shotgun (WGS) entry which is preliminary data.</text>
</comment>
<keyword evidence="1" id="KW-0175">Coiled coil</keyword>
<proteinExistence type="predicted"/>
<organism evidence="2 3">
    <name type="scientific">Trifolium medium</name>
    <dbReference type="NCBI Taxonomy" id="97028"/>
    <lineage>
        <taxon>Eukaryota</taxon>
        <taxon>Viridiplantae</taxon>
        <taxon>Streptophyta</taxon>
        <taxon>Embryophyta</taxon>
        <taxon>Tracheophyta</taxon>
        <taxon>Spermatophyta</taxon>
        <taxon>Magnoliopsida</taxon>
        <taxon>eudicotyledons</taxon>
        <taxon>Gunneridae</taxon>
        <taxon>Pentapetalae</taxon>
        <taxon>rosids</taxon>
        <taxon>fabids</taxon>
        <taxon>Fabales</taxon>
        <taxon>Fabaceae</taxon>
        <taxon>Papilionoideae</taxon>
        <taxon>50 kb inversion clade</taxon>
        <taxon>NPAAA clade</taxon>
        <taxon>Hologalegina</taxon>
        <taxon>IRL clade</taxon>
        <taxon>Trifolieae</taxon>
        <taxon>Trifolium</taxon>
    </lineage>
</organism>
<dbReference type="AlphaFoldDB" id="A0A392SCC5"/>
<dbReference type="EMBL" id="LXQA010345444">
    <property type="protein sequence ID" value="MCI45535.1"/>
    <property type="molecule type" value="Genomic_DNA"/>
</dbReference>
<keyword evidence="3" id="KW-1185">Reference proteome</keyword>
<sequence length="97" mass="10999">MFESLLLSDFPFIKSAGAANQKVRLALSEVSDKYHSLSVDLAALEAELGLLMDDETKLENDIHDVEDKLFALLKKKRINQSNIQHYSFKMSKARKSL</sequence>
<feature type="non-terminal residue" evidence="2">
    <location>
        <position position="97"/>
    </location>
</feature>
<protein>
    <submittedName>
        <fullName evidence="2">Uncharacterized protein</fullName>
    </submittedName>
</protein>
<name>A0A392SCC5_9FABA</name>
<dbReference type="Proteomes" id="UP000265520">
    <property type="component" value="Unassembled WGS sequence"/>
</dbReference>
<evidence type="ECO:0000313" key="3">
    <source>
        <dbReference type="Proteomes" id="UP000265520"/>
    </source>
</evidence>
<evidence type="ECO:0000256" key="1">
    <source>
        <dbReference type="SAM" id="Coils"/>
    </source>
</evidence>